<proteinExistence type="predicted"/>
<comment type="caution">
    <text evidence="3">The sequence shown here is derived from an EMBL/GenBank/DDBJ whole genome shotgun (WGS) entry which is preliminary data.</text>
</comment>
<dbReference type="GO" id="GO:0016853">
    <property type="term" value="F:isomerase activity"/>
    <property type="evidence" value="ECO:0007669"/>
    <property type="project" value="UniProtKB-KW"/>
</dbReference>
<protein>
    <submittedName>
        <fullName evidence="3">Maleylpyruvate isomerase</fullName>
    </submittedName>
</protein>
<feature type="domain" description="Mycothiol-dependent maleylpyruvate isomerase metal-binding" evidence="2">
    <location>
        <begin position="8"/>
        <end position="137"/>
    </location>
</feature>
<dbReference type="Proteomes" id="UP000639606">
    <property type="component" value="Unassembled WGS sequence"/>
</dbReference>
<evidence type="ECO:0000313" key="3">
    <source>
        <dbReference type="EMBL" id="GGP40711.1"/>
    </source>
</evidence>
<dbReference type="Gene3D" id="1.20.120.450">
    <property type="entry name" value="dinb family like domain"/>
    <property type="match status" value="1"/>
</dbReference>
<dbReference type="SUPFAM" id="SSF109854">
    <property type="entry name" value="DinB/YfiT-like putative metalloenzymes"/>
    <property type="match status" value="1"/>
</dbReference>
<dbReference type="InterPro" id="IPR036527">
    <property type="entry name" value="SCP2_sterol-bd_dom_sf"/>
</dbReference>
<dbReference type="GO" id="GO:0046872">
    <property type="term" value="F:metal ion binding"/>
    <property type="evidence" value="ECO:0007669"/>
    <property type="project" value="InterPro"/>
</dbReference>
<evidence type="ECO:0000313" key="4">
    <source>
        <dbReference type="Proteomes" id="UP000639606"/>
    </source>
</evidence>
<dbReference type="Pfam" id="PF07398">
    <property type="entry name" value="MDMPI_C"/>
    <property type="match status" value="1"/>
</dbReference>
<dbReference type="RefSeq" id="WP_189221857.1">
    <property type="nucleotide sequence ID" value="NZ_BMRG01000002.1"/>
</dbReference>
<dbReference type="AlphaFoldDB" id="A0A918AJE4"/>
<reference evidence="3" key="2">
    <citation type="submission" date="2020-09" db="EMBL/GenBank/DDBJ databases">
        <authorList>
            <person name="Sun Q."/>
            <person name="Ohkuma M."/>
        </authorList>
    </citation>
    <scope>NUCLEOTIDE SEQUENCE</scope>
    <source>
        <strain evidence="3">JCM 3313</strain>
    </source>
</reference>
<gene>
    <name evidence="3" type="ORF">GCM10010185_09740</name>
</gene>
<dbReference type="NCBIfam" id="TIGR03083">
    <property type="entry name" value="maleylpyruvate isomerase family mycothiol-dependent enzyme"/>
    <property type="match status" value="1"/>
</dbReference>
<dbReference type="InterPro" id="IPR010872">
    <property type="entry name" value="MDMPI_C-term_domain"/>
</dbReference>
<sequence length="218" mass="23603">MTIAERVLDAHRRLAALIEPVTDAQVARPSALPGWSRGHVLAHLAGATDAMARQAEHEGELIEVYDGGRPGRNADIEANAGRTADEHRAAIAAAVARLTAAWAGVSDWDSPVTYRSGTLRDTALALWREVEIHARDLDLGPFAWSPEFCEHALDFLAARVPDGVRLTLAATDHDREWTFGEGEHVELSGALTDLTAWLAGREYAGPISGPKPELKPWP</sequence>
<dbReference type="Gene3D" id="3.30.1050.20">
    <property type="match status" value="1"/>
</dbReference>
<evidence type="ECO:0000259" key="2">
    <source>
        <dbReference type="Pfam" id="PF11716"/>
    </source>
</evidence>
<keyword evidence="3" id="KW-0413">Isomerase</keyword>
<keyword evidence="4" id="KW-1185">Reference proteome</keyword>
<dbReference type="InterPro" id="IPR024344">
    <property type="entry name" value="MDMPI_metal-binding"/>
</dbReference>
<name>A0A918AJE4_9PSEU</name>
<dbReference type="InterPro" id="IPR017517">
    <property type="entry name" value="Maleyloyr_isom"/>
</dbReference>
<feature type="domain" description="MDMPI C-terminal" evidence="1">
    <location>
        <begin position="144"/>
        <end position="202"/>
    </location>
</feature>
<organism evidence="3 4">
    <name type="scientific">Saccharothrix coeruleofusca</name>
    <dbReference type="NCBI Taxonomy" id="33919"/>
    <lineage>
        <taxon>Bacteria</taxon>
        <taxon>Bacillati</taxon>
        <taxon>Actinomycetota</taxon>
        <taxon>Actinomycetes</taxon>
        <taxon>Pseudonocardiales</taxon>
        <taxon>Pseudonocardiaceae</taxon>
        <taxon>Saccharothrix</taxon>
    </lineage>
</organism>
<dbReference type="SUPFAM" id="SSF55718">
    <property type="entry name" value="SCP-like"/>
    <property type="match status" value="1"/>
</dbReference>
<dbReference type="Pfam" id="PF11716">
    <property type="entry name" value="MDMPI_N"/>
    <property type="match status" value="1"/>
</dbReference>
<reference evidence="3" key="1">
    <citation type="journal article" date="2014" name="Int. J. Syst. Evol. Microbiol.">
        <title>Complete genome sequence of Corynebacterium casei LMG S-19264T (=DSM 44701T), isolated from a smear-ripened cheese.</title>
        <authorList>
            <consortium name="US DOE Joint Genome Institute (JGI-PGF)"/>
            <person name="Walter F."/>
            <person name="Albersmeier A."/>
            <person name="Kalinowski J."/>
            <person name="Ruckert C."/>
        </authorList>
    </citation>
    <scope>NUCLEOTIDE SEQUENCE</scope>
    <source>
        <strain evidence="3">JCM 3313</strain>
    </source>
</reference>
<dbReference type="EMBL" id="BMRG01000002">
    <property type="protein sequence ID" value="GGP40711.1"/>
    <property type="molecule type" value="Genomic_DNA"/>
</dbReference>
<dbReference type="InterPro" id="IPR034660">
    <property type="entry name" value="DinB/YfiT-like"/>
</dbReference>
<accession>A0A918AJE4</accession>
<evidence type="ECO:0000259" key="1">
    <source>
        <dbReference type="Pfam" id="PF07398"/>
    </source>
</evidence>